<dbReference type="AlphaFoldDB" id="S9VTQ1"/>
<dbReference type="OrthoDB" id="5382809at2759"/>
<protein>
    <submittedName>
        <fullName evidence="2">Meiotically upregulated Mug97</fullName>
    </submittedName>
</protein>
<sequence length="255" mass="29035">MSNLVVSNTDMNQKTHDELQDQNESGFNLQTNEGDLPGLTEKQSEKPLMKNSSIKEDSRVSEKPSVSESDEVKQPEDNAPDSNNQLAHNLHGEAFQRPDGVKGQHLQVYTQEFHVQTPVTPQPMTGRTVASPNDDISPTESVASTKPDSVLSDRQGGFAPASRSTVRICLYHKLYNKWYLNMNEDDDNQTIAAYAQHFSSDNRPSIFYLLQGISFGPEYDYVLRRKHWWNPLSEKDADLYMSVIRKVKFMVMKMY</sequence>
<feature type="region of interest" description="Disordered" evidence="1">
    <location>
        <begin position="1"/>
        <end position="86"/>
    </location>
</feature>
<feature type="compositionally biased region" description="Polar residues" evidence="1">
    <location>
        <begin position="1"/>
        <end position="12"/>
    </location>
</feature>
<evidence type="ECO:0000313" key="2">
    <source>
        <dbReference type="EMBL" id="EPY49430.1"/>
    </source>
</evidence>
<keyword evidence="3" id="KW-1185">Reference proteome</keyword>
<evidence type="ECO:0000313" key="3">
    <source>
        <dbReference type="Proteomes" id="UP000015464"/>
    </source>
</evidence>
<gene>
    <name evidence="2" type="ORF">SPOG_05777</name>
</gene>
<reference evidence="2 3" key="1">
    <citation type="journal article" date="2011" name="Science">
        <title>Comparative functional genomics of the fission yeasts.</title>
        <authorList>
            <person name="Rhind N."/>
            <person name="Chen Z."/>
            <person name="Yassour M."/>
            <person name="Thompson D.A."/>
            <person name="Haas B.J."/>
            <person name="Habib N."/>
            <person name="Wapinski I."/>
            <person name="Roy S."/>
            <person name="Lin M.F."/>
            <person name="Heiman D.I."/>
            <person name="Young S.K."/>
            <person name="Furuya K."/>
            <person name="Guo Y."/>
            <person name="Pidoux A."/>
            <person name="Chen H.M."/>
            <person name="Robbertse B."/>
            <person name="Goldberg J.M."/>
            <person name="Aoki K."/>
            <person name="Bayne E.H."/>
            <person name="Berlin A.M."/>
            <person name="Desjardins C.A."/>
            <person name="Dobbs E."/>
            <person name="Dukaj L."/>
            <person name="Fan L."/>
            <person name="FitzGerald M.G."/>
            <person name="French C."/>
            <person name="Gujja S."/>
            <person name="Hansen K."/>
            <person name="Keifenheim D."/>
            <person name="Levin J.Z."/>
            <person name="Mosher R.A."/>
            <person name="Mueller C.A."/>
            <person name="Pfiffner J."/>
            <person name="Priest M."/>
            <person name="Russ C."/>
            <person name="Smialowska A."/>
            <person name="Swoboda P."/>
            <person name="Sykes S.M."/>
            <person name="Vaughn M."/>
            <person name="Vengrova S."/>
            <person name="Yoder R."/>
            <person name="Zeng Q."/>
            <person name="Allshire R."/>
            <person name="Baulcombe D."/>
            <person name="Birren B.W."/>
            <person name="Brown W."/>
            <person name="Ekwall K."/>
            <person name="Kellis M."/>
            <person name="Leatherwood J."/>
            <person name="Levin H."/>
            <person name="Margalit H."/>
            <person name="Martienssen R."/>
            <person name="Nieduszynski C.A."/>
            <person name="Spatafora J.W."/>
            <person name="Friedman N."/>
            <person name="Dalgaard J.Z."/>
            <person name="Baumann P."/>
            <person name="Niki H."/>
            <person name="Regev A."/>
            <person name="Nusbaum C."/>
        </authorList>
    </citation>
    <scope>NUCLEOTIDE SEQUENCE [LARGE SCALE GENOMIC DNA]</scope>
    <source>
        <strain evidence="3">OY26 / ATCC MYA-4695 / CBS 11777 / NBRC 106824 / NRRL Y48691</strain>
    </source>
</reference>
<dbReference type="EMBL" id="KE546996">
    <property type="protein sequence ID" value="EPY49430.1"/>
    <property type="molecule type" value="Genomic_DNA"/>
</dbReference>
<evidence type="ECO:0000256" key="1">
    <source>
        <dbReference type="SAM" id="MobiDB-lite"/>
    </source>
</evidence>
<dbReference type="HOGENOM" id="CLU_1090525_0_0_1"/>
<dbReference type="Proteomes" id="UP000015464">
    <property type="component" value="Unassembled WGS sequence"/>
</dbReference>
<dbReference type="RefSeq" id="XP_013026015.1">
    <property type="nucleotide sequence ID" value="XM_013170561.1"/>
</dbReference>
<dbReference type="OMA" id="HWWNPLS"/>
<name>S9VTQ1_SCHCR</name>
<dbReference type="GeneID" id="25039481"/>
<feature type="compositionally biased region" description="Polar residues" evidence="1">
    <location>
        <begin position="115"/>
        <end position="147"/>
    </location>
</feature>
<feature type="compositionally biased region" description="Basic and acidic residues" evidence="1">
    <location>
        <begin position="42"/>
        <end position="62"/>
    </location>
</feature>
<accession>S9VTQ1</accession>
<feature type="region of interest" description="Disordered" evidence="1">
    <location>
        <begin position="115"/>
        <end position="158"/>
    </location>
</feature>
<organism evidence="2 3">
    <name type="scientific">Schizosaccharomyces cryophilus (strain OY26 / ATCC MYA-4695 / CBS 11777 / NBRC 106824 / NRRL Y48691)</name>
    <name type="common">Fission yeast</name>
    <dbReference type="NCBI Taxonomy" id="653667"/>
    <lineage>
        <taxon>Eukaryota</taxon>
        <taxon>Fungi</taxon>
        <taxon>Dikarya</taxon>
        <taxon>Ascomycota</taxon>
        <taxon>Taphrinomycotina</taxon>
        <taxon>Schizosaccharomycetes</taxon>
        <taxon>Schizosaccharomycetales</taxon>
        <taxon>Schizosaccharomycetaceae</taxon>
        <taxon>Schizosaccharomyces</taxon>
    </lineage>
</organism>
<feature type="compositionally biased region" description="Polar residues" evidence="1">
    <location>
        <begin position="22"/>
        <end position="33"/>
    </location>
</feature>
<proteinExistence type="predicted"/>